<dbReference type="InterPro" id="IPR036188">
    <property type="entry name" value="FAD/NAD-bd_sf"/>
</dbReference>
<dbReference type="PANTHER" id="PTHR43563:SF1">
    <property type="entry name" value="AMINE OXIDASE [FLAVIN-CONTAINING] B"/>
    <property type="match status" value="1"/>
</dbReference>
<evidence type="ECO:0000313" key="6">
    <source>
        <dbReference type="EMBL" id="MPY09962.1"/>
    </source>
</evidence>
<evidence type="ECO:0000313" key="7">
    <source>
        <dbReference type="Proteomes" id="UP000326464"/>
    </source>
</evidence>
<dbReference type="OrthoDB" id="337830at2"/>
<comment type="cofactor">
    <cofactor evidence="1">
        <name>FAD</name>
        <dbReference type="ChEBI" id="CHEBI:57692"/>
    </cofactor>
</comment>
<evidence type="ECO:0000259" key="5">
    <source>
        <dbReference type="Pfam" id="PF01593"/>
    </source>
</evidence>
<dbReference type="SUPFAM" id="SSF51905">
    <property type="entry name" value="FAD/NAD(P)-binding domain"/>
    <property type="match status" value="1"/>
</dbReference>
<protein>
    <submittedName>
        <fullName evidence="6">FAD-dependent oxidoreductase</fullName>
    </submittedName>
</protein>
<reference evidence="7" key="1">
    <citation type="submission" date="2019-07" db="EMBL/GenBank/DDBJ databases">
        <title>Arthrobacter KR32 sp. nov., isolated from mountain cheese made of cows milk.</title>
        <authorList>
            <person name="Flegler A."/>
        </authorList>
    </citation>
    <scope>NUCLEOTIDE SEQUENCE [LARGE SCALE GENOMIC DNA]</scope>
    <source>
        <strain evidence="7">KR32</strain>
    </source>
</reference>
<dbReference type="PRINTS" id="PR00757">
    <property type="entry name" value="AMINEOXDASEF"/>
</dbReference>
<keyword evidence="3" id="KW-0560">Oxidoreductase</keyword>
<evidence type="ECO:0000256" key="2">
    <source>
        <dbReference type="ARBA" id="ARBA00005995"/>
    </source>
</evidence>
<sequence>MNAVHFVARVMQGREDHMQTIERDVVIIGAGPSGLTAARELRKAGHSVAVLEARDRVGGRTHTDIVEGAVLEVGGQWVSPDQTALIGLLDELGMSTFPRYRDGDSVYIGPDGAPVRYSGEMFPVDEYTGEEMQRLIDLLDRLVAEAGPEAPWNHPDARALDTISFHHWLRQQSDDEEACDNIGLFIAGGMLTKPAHSFSTLQAILMAATAGSFSNLVDEDFILDRRVVGGMQSVSERMAADLGEDVILSSPVRTLRWSGIDGVDGVTVVSDTTTVHARYAVVAVPPNLYSRISYEPPLPRRQHQMHQHQSLGLVIKVHAVYTTPFWREEGLSGTGFSAGSIVQEVYDNSNHEDPRGTLVGFISDEKADAMFELPPHERRERILSSIAGFLGPQALEPEVYYESDWASEEWTRGAYASSYDLGGLHRYGRDQRTPVGPIHWSCSDIAAEGYQHVDGAIRMGQRTATAIHLELSSGLQSTGTAQGA</sequence>
<evidence type="ECO:0000256" key="1">
    <source>
        <dbReference type="ARBA" id="ARBA00001974"/>
    </source>
</evidence>
<organism evidence="6 7">
    <name type="scientific">Arthrobacter bussei</name>
    <dbReference type="NCBI Taxonomy" id="2594179"/>
    <lineage>
        <taxon>Bacteria</taxon>
        <taxon>Bacillati</taxon>
        <taxon>Actinomycetota</taxon>
        <taxon>Actinomycetes</taxon>
        <taxon>Micrococcales</taxon>
        <taxon>Micrococcaceae</taxon>
        <taxon>Arthrobacter</taxon>
    </lineage>
</organism>
<accession>A0A7X1NNF4</accession>
<dbReference type="SUPFAM" id="SSF54373">
    <property type="entry name" value="FAD-linked reductases, C-terminal domain"/>
    <property type="match status" value="1"/>
</dbReference>
<dbReference type="InterPro" id="IPR002937">
    <property type="entry name" value="Amino_oxidase"/>
</dbReference>
<name>A0A7X1NNF4_9MICC</name>
<dbReference type="GO" id="GO:0016491">
    <property type="term" value="F:oxidoreductase activity"/>
    <property type="evidence" value="ECO:0007669"/>
    <property type="project" value="UniProtKB-KW"/>
</dbReference>
<evidence type="ECO:0000256" key="3">
    <source>
        <dbReference type="ARBA" id="ARBA00023002"/>
    </source>
</evidence>
<dbReference type="Pfam" id="PF01593">
    <property type="entry name" value="Amino_oxidase"/>
    <property type="match status" value="1"/>
</dbReference>
<feature type="domain" description="Amine oxidase" evidence="5">
    <location>
        <begin position="33"/>
        <end position="467"/>
    </location>
</feature>
<dbReference type="EMBL" id="VJXX01000001">
    <property type="protein sequence ID" value="MPY09962.1"/>
    <property type="molecule type" value="Genomic_DNA"/>
</dbReference>
<dbReference type="Proteomes" id="UP000326464">
    <property type="component" value="Unassembled WGS sequence"/>
</dbReference>
<dbReference type="PANTHER" id="PTHR43563">
    <property type="entry name" value="AMINE OXIDASE"/>
    <property type="match status" value="1"/>
</dbReference>
<comment type="similarity">
    <text evidence="2">Belongs to the flavin monoamine oxidase family.</text>
</comment>
<dbReference type="Gene3D" id="3.50.50.60">
    <property type="entry name" value="FAD/NAD(P)-binding domain"/>
    <property type="match status" value="1"/>
</dbReference>
<comment type="caution">
    <text evidence="6">The sequence shown here is derived from an EMBL/GenBank/DDBJ whole genome shotgun (WGS) entry which is preliminary data.</text>
</comment>
<dbReference type="AlphaFoldDB" id="A0A7X1NNF4"/>
<feature type="binding site" evidence="4">
    <location>
        <position position="33"/>
    </location>
    <ligand>
        <name>FAD</name>
        <dbReference type="ChEBI" id="CHEBI:57692"/>
    </ligand>
</feature>
<proteinExistence type="inferred from homology"/>
<dbReference type="InterPro" id="IPR050703">
    <property type="entry name" value="Flavin_MAO"/>
</dbReference>
<feature type="binding site" evidence="4">
    <location>
        <begin position="52"/>
        <end position="53"/>
    </location>
    <ligand>
        <name>FAD</name>
        <dbReference type="ChEBI" id="CHEBI:57692"/>
    </ligand>
</feature>
<keyword evidence="7" id="KW-1185">Reference proteome</keyword>
<gene>
    <name evidence="6" type="ORF">FNH21_04405</name>
</gene>
<dbReference type="InterPro" id="IPR001613">
    <property type="entry name" value="Flavin_amine_oxidase"/>
</dbReference>
<feature type="binding site" evidence="4">
    <location>
        <position position="361"/>
    </location>
    <ligand>
        <name>substrate</name>
    </ligand>
</feature>
<feature type="binding site" evidence="4">
    <location>
        <position position="252"/>
    </location>
    <ligand>
        <name>FAD</name>
        <dbReference type="ChEBI" id="CHEBI:57692"/>
    </ligand>
</feature>
<evidence type="ECO:0000256" key="4">
    <source>
        <dbReference type="PIRSR" id="PIRSR601613-1"/>
    </source>
</evidence>